<name>A0ABT8LHK7_9BACT</name>
<feature type="transmembrane region" description="Helical" evidence="1">
    <location>
        <begin position="87"/>
        <end position="105"/>
    </location>
</feature>
<proteinExistence type="predicted"/>
<comment type="caution">
    <text evidence="2">The sequence shown here is derived from an EMBL/GenBank/DDBJ whole genome shotgun (WGS) entry which is preliminary data.</text>
</comment>
<dbReference type="Proteomes" id="UP001172083">
    <property type="component" value="Unassembled WGS sequence"/>
</dbReference>
<feature type="transmembrane region" description="Helical" evidence="1">
    <location>
        <begin position="7"/>
        <end position="29"/>
    </location>
</feature>
<feature type="transmembrane region" description="Helical" evidence="1">
    <location>
        <begin position="187"/>
        <end position="204"/>
    </location>
</feature>
<dbReference type="EMBL" id="JAUJEB010000007">
    <property type="protein sequence ID" value="MDN5215841.1"/>
    <property type="molecule type" value="Genomic_DNA"/>
</dbReference>
<dbReference type="InterPro" id="IPR009339">
    <property type="entry name" value="DUF998"/>
</dbReference>
<gene>
    <name evidence="2" type="ORF">QQ020_27430</name>
</gene>
<feature type="transmembrane region" description="Helical" evidence="1">
    <location>
        <begin position="117"/>
        <end position="141"/>
    </location>
</feature>
<protein>
    <submittedName>
        <fullName evidence="2">DUF998 domain-containing protein</fullName>
    </submittedName>
</protein>
<reference evidence="2" key="1">
    <citation type="submission" date="2023-06" db="EMBL/GenBank/DDBJ databases">
        <title>Genomic of Agaribacillus aureum.</title>
        <authorList>
            <person name="Wang G."/>
        </authorList>
    </citation>
    <scope>NUCLEOTIDE SEQUENCE</scope>
    <source>
        <strain evidence="2">BMA12</strain>
    </source>
</reference>
<organism evidence="2 3">
    <name type="scientific">Agaribacillus aureus</name>
    <dbReference type="NCBI Taxonomy" id="3051825"/>
    <lineage>
        <taxon>Bacteria</taxon>
        <taxon>Pseudomonadati</taxon>
        <taxon>Bacteroidota</taxon>
        <taxon>Cytophagia</taxon>
        <taxon>Cytophagales</taxon>
        <taxon>Splendidivirgaceae</taxon>
        <taxon>Agaribacillus</taxon>
    </lineage>
</organism>
<keyword evidence="1" id="KW-0812">Transmembrane</keyword>
<evidence type="ECO:0000256" key="1">
    <source>
        <dbReference type="SAM" id="Phobius"/>
    </source>
</evidence>
<evidence type="ECO:0000313" key="3">
    <source>
        <dbReference type="Proteomes" id="UP001172083"/>
    </source>
</evidence>
<evidence type="ECO:0000313" key="2">
    <source>
        <dbReference type="EMBL" id="MDN5215841.1"/>
    </source>
</evidence>
<keyword evidence="1" id="KW-1133">Transmembrane helix</keyword>
<dbReference type="RefSeq" id="WP_346761178.1">
    <property type="nucleotide sequence ID" value="NZ_JAUJEB010000007.1"/>
</dbReference>
<feature type="transmembrane region" description="Helical" evidence="1">
    <location>
        <begin position="55"/>
        <end position="75"/>
    </location>
</feature>
<dbReference type="Pfam" id="PF06197">
    <property type="entry name" value="DUF998"/>
    <property type="match status" value="1"/>
</dbReference>
<accession>A0ABT8LHK7</accession>
<keyword evidence="1" id="KW-0472">Membrane</keyword>
<feature type="transmembrane region" description="Helical" evidence="1">
    <location>
        <begin position="153"/>
        <end position="175"/>
    </location>
</feature>
<sequence length="207" mass="22353">MLKQSTFLKLISLSIILGVVGYLVLVIYLGNLKPGYSHLTDLVSELGEKGSFRGYWLNAVLMWSGSSLILFGVLLNRLLPPGRFGKWGPVFISAFGGSVLAGGLFPCDPGCIAPVSLSGHLHAILGLPAMLTVPLGFILVSFRMKESSHWHNLALFIRVSGFLTLPLMIIGSSVFPALGLMGLGQRIPLLFQLGVPLIMAVRLYKHP</sequence>
<keyword evidence="3" id="KW-1185">Reference proteome</keyword>